<dbReference type="GO" id="GO:0005743">
    <property type="term" value="C:mitochondrial inner membrane"/>
    <property type="evidence" value="ECO:0007669"/>
    <property type="project" value="TreeGrafter"/>
</dbReference>
<keyword evidence="1 6" id="KW-0645">Protease</keyword>
<gene>
    <name evidence="10" type="ORF">N8I77_002531</name>
</gene>
<evidence type="ECO:0000259" key="9">
    <source>
        <dbReference type="Pfam" id="PF01435"/>
    </source>
</evidence>
<evidence type="ECO:0000256" key="1">
    <source>
        <dbReference type="ARBA" id="ARBA00022670"/>
    </source>
</evidence>
<evidence type="ECO:0000313" key="11">
    <source>
        <dbReference type="Proteomes" id="UP001265746"/>
    </source>
</evidence>
<keyword evidence="5 6" id="KW-0482">Metalloprotease</keyword>
<comment type="caution">
    <text evidence="10">The sequence shown here is derived from an EMBL/GenBank/DDBJ whole genome shotgun (WGS) entry which is preliminary data.</text>
</comment>
<dbReference type="GO" id="GO:0034982">
    <property type="term" value="P:mitochondrial protein processing"/>
    <property type="evidence" value="ECO:0007669"/>
    <property type="project" value="TreeGrafter"/>
</dbReference>
<accession>A0AAD9SSX3</accession>
<protein>
    <recommendedName>
        <fullName evidence="9">Peptidase M48 domain-containing protein</fullName>
    </recommendedName>
</protein>
<evidence type="ECO:0000256" key="2">
    <source>
        <dbReference type="ARBA" id="ARBA00022723"/>
    </source>
</evidence>
<name>A0AAD9SSX3_PHOAM</name>
<dbReference type="Proteomes" id="UP001265746">
    <property type="component" value="Unassembled WGS sequence"/>
</dbReference>
<feature type="transmembrane region" description="Helical" evidence="8">
    <location>
        <begin position="269"/>
        <end position="300"/>
    </location>
</feature>
<dbReference type="Pfam" id="PF01435">
    <property type="entry name" value="Peptidase_M48"/>
    <property type="match status" value="1"/>
</dbReference>
<evidence type="ECO:0000256" key="5">
    <source>
        <dbReference type="ARBA" id="ARBA00023049"/>
    </source>
</evidence>
<dbReference type="CDD" id="cd07331">
    <property type="entry name" value="M48C_Oma1_like"/>
    <property type="match status" value="1"/>
</dbReference>
<evidence type="ECO:0000256" key="4">
    <source>
        <dbReference type="ARBA" id="ARBA00022833"/>
    </source>
</evidence>
<keyword evidence="11" id="KW-1185">Reference proteome</keyword>
<feature type="transmembrane region" description="Helical" evidence="8">
    <location>
        <begin position="111"/>
        <end position="128"/>
    </location>
</feature>
<feature type="domain" description="Peptidase M48" evidence="9">
    <location>
        <begin position="181"/>
        <end position="368"/>
    </location>
</feature>
<keyword evidence="2" id="KW-0479">Metal-binding</keyword>
<feature type="region of interest" description="Disordered" evidence="7">
    <location>
        <begin position="1"/>
        <end position="45"/>
    </location>
</feature>
<comment type="cofactor">
    <cofactor evidence="6">
        <name>Zn(2+)</name>
        <dbReference type="ChEBI" id="CHEBI:29105"/>
    </cofactor>
    <text evidence="6">Binds 1 zinc ion per subunit.</text>
</comment>
<evidence type="ECO:0000256" key="6">
    <source>
        <dbReference type="RuleBase" id="RU003983"/>
    </source>
</evidence>
<keyword evidence="8" id="KW-0812">Transmembrane</keyword>
<sequence length="405" mass="45938">MASRQCLRSPLATRMLSRGATQSHFRRVTPPTLTPPPRIPTLISRPSIPASSLPWRPFSHSSTRLRQIDPRKPPEYDYDPKLGDPWYHHRLRNAKPLFRGNAKTVLRSPRTHTVVVVSIALAVAFYYYNLEVVPVSGRKRFNCYSENTVRQMSDMQYKRLIYEMERSGTRFLGDWDPRTLMVRRVMSRLIPVSGVDEGEDGVSWEVHVIDDRSTANAFVLPGGKVFVYSGILGLARTESQLAAVLGHEIAHNLAKHFGERLSQSIGESFFLGSALMLLAATPLMFVAGWLFGGDLLGLLFSRPMGRMQESEADYIGLMMMAEACYDPREAVTFWQRMDRMHQRSDVEVPEWASTHPSNQHRIERITGWLPKAIEKQQQSDCHGTQGFAEMFRRAMARGDVISGGM</sequence>
<dbReference type="GO" id="GO:0006515">
    <property type="term" value="P:protein quality control for misfolded or incompletely synthesized proteins"/>
    <property type="evidence" value="ECO:0007669"/>
    <property type="project" value="TreeGrafter"/>
</dbReference>
<keyword evidence="8" id="KW-1133">Transmembrane helix</keyword>
<proteinExistence type="inferred from homology"/>
<dbReference type="PANTHER" id="PTHR22726:SF1">
    <property type="entry name" value="METALLOENDOPEPTIDASE OMA1, MITOCHONDRIAL"/>
    <property type="match status" value="1"/>
</dbReference>
<reference evidence="10" key="1">
    <citation type="submission" date="2023-06" db="EMBL/GenBank/DDBJ databases">
        <authorList>
            <person name="Noh H."/>
        </authorList>
    </citation>
    <scope>NUCLEOTIDE SEQUENCE</scope>
    <source>
        <strain evidence="10">DUCC20226</strain>
    </source>
</reference>
<evidence type="ECO:0000313" key="10">
    <source>
        <dbReference type="EMBL" id="KAK2615805.1"/>
    </source>
</evidence>
<keyword evidence="3 6" id="KW-0378">Hydrolase</keyword>
<dbReference type="AlphaFoldDB" id="A0AAD9SSX3"/>
<dbReference type="InterPro" id="IPR051156">
    <property type="entry name" value="Mito/Outer_Membr_Metalloprot"/>
</dbReference>
<dbReference type="PANTHER" id="PTHR22726">
    <property type="entry name" value="METALLOENDOPEPTIDASE OMA1"/>
    <property type="match status" value="1"/>
</dbReference>
<evidence type="ECO:0000256" key="3">
    <source>
        <dbReference type="ARBA" id="ARBA00022801"/>
    </source>
</evidence>
<comment type="similarity">
    <text evidence="6">Belongs to the peptidase M48 family.</text>
</comment>
<keyword evidence="8" id="KW-0472">Membrane</keyword>
<dbReference type="EMBL" id="JAUJFL010000001">
    <property type="protein sequence ID" value="KAK2615805.1"/>
    <property type="molecule type" value="Genomic_DNA"/>
</dbReference>
<keyword evidence="4 6" id="KW-0862">Zinc</keyword>
<dbReference type="InterPro" id="IPR001915">
    <property type="entry name" value="Peptidase_M48"/>
</dbReference>
<dbReference type="GO" id="GO:0004222">
    <property type="term" value="F:metalloendopeptidase activity"/>
    <property type="evidence" value="ECO:0007669"/>
    <property type="project" value="InterPro"/>
</dbReference>
<organism evidence="10 11">
    <name type="scientific">Phomopsis amygdali</name>
    <name type="common">Fusicoccum amygdali</name>
    <dbReference type="NCBI Taxonomy" id="1214568"/>
    <lineage>
        <taxon>Eukaryota</taxon>
        <taxon>Fungi</taxon>
        <taxon>Dikarya</taxon>
        <taxon>Ascomycota</taxon>
        <taxon>Pezizomycotina</taxon>
        <taxon>Sordariomycetes</taxon>
        <taxon>Sordariomycetidae</taxon>
        <taxon>Diaporthales</taxon>
        <taxon>Diaporthaceae</taxon>
        <taxon>Diaporthe</taxon>
    </lineage>
</organism>
<evidence type="ECO:0000256" key="8">
    <source>
        <dbReference type="SAM" id="Phobius"/>
    </source>
</evidence>
<dbReference type="Gene3D" id="3.30.2010.10">
    <property type="entry name" value="Metalloproteases ('zincins'), catalytic domain"/>
    <property type="match status" value="1"/>
</dbReference>
<dbReference type="GO" id="GO:0046872">
    <property type="term" value="F:metal ion binding"/>
    <property type="evidence" value="ECO:0007669"/>
    <property type="project" value="UniProtKB-KW"/>
</dbReference>
<evidence type="ECO:0000256" key="7">
    <source>
        <dbReference type="SAM" id="MobiDB-lite"/>
    </source>
</evidence>